<dbReference type="GeneID" id="64694894"/>
<accession>A0A9P7ES08</accession>
<keyword evidence="3" id="KW-1185">Reference proteome</keyword>
<dbReference type="Proteomes" id="UP000823399">
    <property type="component" value="Unassembled WGS sequence"/>
</dbReference>
<dbReference type="InterPro" id="IPR046700">
    <property type="entry name" value="DUF6570"/>
</dbReference>
<evidence type="ECO:0000313" key="2">
    <source>
        <dbReference type="EMBL" id="KAG2083698.1"/>
    </source>
</evidence>
<dbReference type="OrthoDB" id="2683444at2759"/>
<proteinExistence type="predicted"/>
<evidence type="ECO:0000259" key="1">
    <source>
        <dbReference type="Pfam" id="PF20209"/>
    </source>
</evidence>
<protein>
    <recommendedName>
        <fullName evidence="1">DUF6570 domain-containing protein</fullName>
    </recommendedName>
</protein>
<dbReference type="RefSeq" id="XP_041284437.1">
    <property type="nucleotide sequence ID" value="XM_041432635.1"/>
</dbReference>
<evidence type="ECO:0000313" key="3">
    <source>
        <dbReference type="Proteomes" id="UP000823399"/>
    </source>
</evidence>
<organism evidence="2 3">
    <name type="scientific">Suillus discolor</name>
    <dbReference type="NCBI Taxonomy" id="1912936"/>
    <lineage>
        <taxon>Eukaryota</taxon>
        <taxon>Fungi</taxon>
        <taxon>Dikarya</taxon>
        <taxon>Basidiomycota</taxon>
        <taxon>Agaricomycotina</taxon>
        <taxon>Agaricomycetes</taxon>
        <taxon>Agaricomycetidae</taxon>
        <taxon>Boletales</taxon>
        <taxon>Suillineae</taxon>
        <taxon>Suillaceae</taxon>
        <taxon>Suillus</taxon>
    </lineage>
</organism>
<gene>
    <name evidence="2" type="ORF">F5147DRAFT_622204</name>
</gene>
<name>A0A9P7ES08_9AGAM</name>
<reference evidence="2" key="1">
    <citation type="journal article" date="2020" name="New Phytol.">
        <title>Comparative genomics reveals dynamic genome evolution in host specialist ectomycorrhizal fungi.</title>
        <authorList>
            <person name="Lofgren L.A."/>
            <person name="Nguyen N.H."/>
            <person name="Vilgalys R."/>
            <person name="Ruytinx J."/>
            <person name="Liao H.L."/>
            <person name="Branco S."/>
            <person name="Kuo A."/>
            <person name="LaButti K."/>
            <person name="Lipzen A."/>
            <person name="Andreopoulos W."/>
            <person name="Pangilinan J."/>
            <person name="Riley R."/>
            <person name="Hundley H."/>
            <person name="Na H."/>
            <person name="Barry K."/>
            <person name="Grigoriev I.V."/>
            <person name="Stajich J.E."/>
            <person name="Kennedy P.G."/>
        </authorList>
    </citation>
    <scope>NUCLEOTIDE SEQUENCE</scope>
    <source>
        <strain evidence="2">FC423</strain>
    </source>
</reference>
<comment type="caution">
    <text evidence="2">The sequence shown here is derived from an EMBL/GenBank/DDBJ whole genome shotgun (WGS) entry which is preliminary data.</text>
</comment>
<feature type="domain" description="DUF6570" evidence="1">
    <location>
        <begin position="59"/>
        <end position="142"/>
    </location>
</feature>
<dbReference type="Pfam" id="PF20209">
    <property type="entry name" value="DUF6570"/>
    <property type="match status" value="1"/>
</dbReference>
<sequence length="175" mass="19279">MSDPYVIQKCVVQSISTCFSYGNEVIDGLTIDKYGLVFQGSEAVSMFVCPSCRTSLAQRKLPAFALANRLYRGVLSEIFQDLTWLEEKSSDPSQPKVFHGNTCAHDMNVMSTASVLPRTPADINGFLSVVFIGPDAFDPNRMGQHGRATTNHDDLACERLSGRVRDWRLAAATIV</sequence>
<dbReference type="EMBL" id="JABBWM010000259">
    <property type="protein sequence ID" value="KAG2083698.1"/>
    <property type="molecule type" value="Genomic_DNA"/>
</dbReference>
<dbReference type="AlphaFoldDB" id="A0A9P7ES08"/>